<dbReference type="RefSeq" id="XP_022472685.1">
    <property type="nucleotide sequence ID" value="XM_022620743.1"/>
</dbReference>
<keyword evidence="2" id="KW-1185">Reference proteome</keyword>
<organism evidence="1 2">
    <name type="scientific">Colletotrichum orchidophilum</name>
    <dbReference type="NCBI Taxonomy" id="1209926"/>
    <lineage>
        <taxon>Eukaryota</taxon>
        <taxon>Fungi</taxon>
        <taxon>Dikarya</taxon>
        <taxon>Ascomycota</taxon>
        <taxon>Pezizomycotina</taxon>
        <taxon>Sordariomycetes</taxon>
        <taxon>Hypocreomycetidae</taxon>
        <taxon>Glomerellales</taxon>
        <taxon>Glomerellaceae</taxon>
        <taxon>Colletotrichum</taxon>
    </lineage>
</organism>
<comment type="caution">
    <text evidence="1">The sequence shown here is derived from an EMBL/GenBank/DDBJ whole genome shotgun (WGS) entry which is preliminary data.</text>
</comment>
<dbReference type="GeneID" id="34562253"/>
<sequence length="153" mass="17609">MPQKTNQGFDSLLQKITYLTPLILEFHRPAFACYLEVPSWPRRSLFPQVPATSVLEFAPFYLLILRLPSPLAKVAHAALETTTCRICHDARRVGHVISLWVWRDVVLTRRRIRLAVQRFCAVCCCRLPSELHIAVVIPHLSDLSMRQCPLSHR</sequence>
<evidence type="ECO:0000313" key="2">
    <source>
        <dbReference type="Proteomes" id="UP000176998"/>
    </source>
</evidence>
<name>A0A1G4B2F0_9PEZI</name>
<dbReference type="EMBL" id="MJBS01000081">
    <property type="protein sequence ID" value="OHE95523.1"/>
    <property type="molecule type" value="Genomic_DNA"/>
</dbReference>
<dbReference type="AlphaFoldDB" id="A0A1G4B2F0"/>
<protein>
    <submittedName>
        <fullName evidence="1">Uncharacterized protein</fullName>
    </submittedName>
</protein>
<reference evidence="1 2" key="1">
    <citation type="submission" date="2016-09" db="EMBL/GenBank/DDBJ databases">
        <authorList>
            <person name="Capua I."/>
            <person name="De Benedictis P."/>
            <person name="Joannis T."/>
            <person name="Lombin L.H."/>
            <person name="Cattoli G."/>
        </authorList>
    </citation>
    <scope>NUCLEOTIDE SEQUENCE [LARGE SCALE GENOMIC DNA]</scope>
    <source>
        <strain evidence="1 2">IMI 309357</strain>
    </source>
</reference>
<evidence type="ECO:0000313" key="1">
    <source>
        <dbReference type="EMBL" id="OHE95523.1"/>
    </source>
</evidence>
<dbReference type="Proteomes" id="UP000176998">
    <property type="component" value="Unassembled WGS sequence"/>
</dbReference>
<accession>A0A1G4B2F0</accession>
<proteinExistence type="predicted"/>
<gene>
    <name evidence="1" type="ORF">CORC01_09113</name>
</gene>